<reference evidence="2" key="4">
    <citation type="submission" date="2019-03" db="UniProtKB">
        <authorList>
            <consortium name="EnsemblPlants"/>
        </authorList>
    </citation>
    <scope>IDENTIFICATION</scope>
</reference>
<feature type="transmembrane region" description="Helical" evidence="1">
    <location>
        <begin position="77"/>
        <end position="97"/>
    </location>
</feature>
<reference evidence="3" key="2">
    <citation type="journal article" date="2017" name="Nat. Plants">
        <title>The Aegilops tauschii genome reveals multiple impacts of transposons.</title>
        <authorList>
            <person name="Zhao G."/>
            <person name="Zou C."/>
            <person name="Li K."/>
            <person name="Wang K."/>
            <person name="Li T."/>
            <person name="Gao L."/>
            <person name="Zhang X."/>
            <person name="Wang H."/>
            <person name="Yang Z."/>
            <person name="Liu X."/>
            <person name="Jiang W."/>
            <person name="Mao L."/>
            <person name="Kong X."/>
            <person name="Jiao Y."/>
            <person name="Jia J."/>
        </authorList>
    </citation>
    <scope>NUCLEOTIDE SEQUENCE [LARGE SCALE GENOMIC DNA]</scope>
    <source>
        <strain evidence="3">cv. AL8/78</strain>
    </source>
</reference>
<keyword evidence="3" id="KW-1185">Reference proteome</keyword>
<name>A0A453HVH7_AEGTS</name>
<organism evidence="2 3">
    <name type="scientific">Aegilops tauschii subsp. strangulata</name>
    <name type="common">Goatgrass</name>
    <dbReference type="NCBI Taxonomy" id="200361"/>
    <lineage>
        <taxon>Eukaryota</taxon>
        <taxon>Viridiplantae</taxon>
        <taxon>Streptophyta</taxon>
        <taxon>Embryophyta</taxon>
        <taxon>Tracheophyta</taxon>
        <taxon>Spermatophyta</taxon>
        <taxon>Magnoliopsida</taxon>
        <taxon>Liliopsida</taxon>
        <taxon>Poales</taxon>
        <taxon>Poaceae</taxon>
        <taxon>BOP clade</taxon>
        <taxon>Pooideae</taxon>
        <taxon>Triticodae</taxon>
        <taxon>Triticeae</taxon>
        <taxon>Triticinae</taxon>
        <taxon>Aegilops</taxon>
    </lineage>
</organism>
<dbReference type="AlphaFoldDB" id="A0A453HVH7"/>
<accession>A0A453HVH7</accession>
<evidence type="ECO:0000256" key="1">
    <source>
        <dbReference type="SAM" id="Phobius"/>
    </source>
</evidence>
<protein>
    <submittedName>
        <fullName evidence="2">Uncharacterized protein</fullName>
    </submittedName>
</protein>
<keyword evidence="1" id="KW-1133">Transmembrane helix</keyword>
<keyword evidence="1" id="KW-0812">Transmembrane</keyword>
<dbReference type="EnsemblPlants" id="AET4Gv20321200.1">
    <property type="protein sequence ID" value="AET4Gv20321200.1"/>
    <property type="gene ID" value="AET4Gv20321200"/>
</dbReference>
<reference evidence="2" key="5">
    <citation type="journal article" date="2021" name="G3 (Bethesda)">
        <title>Aegilops tauschii genome assembly Aet v5.0 features greater sequence contiguity and improved annotation.</title>
        <authorList>
            <person name="Wang L."/>
            <person name="Zhu T."/>
            <person name="Rodriguez J.C."/>
            <person name="Deal K.R."/>
            <person name="Dubcovsky J."/>
            <person name="McGuire P.E."/>
            <person name="Lux T."/>
            <person name="Spannagl M."/>
            <person name="Mayer K.F.X."/>
            <person name="Baldrich P."/>
            <person name="Meyers B.C."/>
            <person name="Huo N."/>
            <person name="Gu Y.Q."/>
            <person name="Zhou H."/>
            <person name="Devos K.M."/>
            <person name="Bennetzen J.L."/>
            <person name="Unver T."/>
            <person name="Budak H."/>
            <person name="Gulick P.J."/>
            <person name="Galiba G."/>
            <person name="Kalapos B."/>
            <person name="Nelson D.R."/>
            <person name="Li P."/>
            <person name="You F.M."/>
            <person name="Luo M.C."/>
            <person name="Dvorak J."/>
        </authorList>
    </citation>
    <scope>NUCLEOTIDE SEQUENCE [LARGE SCALE GENOMIC DNA]</scope>
    <source>
        <strain evidence="2">cv. AL8/78</strain>
    </source>
</reference>
<proteinExistence type="predicted"/>
<dbReference type="InterPro" id="IPR029058">
    <property type="entry name" value="AB_hydrolase_fold"/>
</dbReference>
<evidence type="ECO:0000313" key="2">
    <source>
        <dbReference type="EnsemblPlants" id="AET4Gv20321200.1"/>
    </source>
</evidence>
<dbReference type="Gene3D" id="3.40.50.1820">
    <property type="entry name" value="alpha/beta hydrolase"/>
    <property type="match status" value="1"/>
</dbReference>
<dbReference type="SUPFAM" id="SSF53474">
    <property type="entry name" value="alpha/beta-Hydrolases"/>
    <property type="match status" value="1"/>
</dbReference>
<evidence type="ECO:0000313" key="3">
    <source>
        <dbReference type="Proteomes" id="UP000015105"/>
    </source>
</evidence>
<reference evidence="3" key="1">
    <citation type="journal article" date="2014" name="Science">
        <title>Ancient hybridizations among the ancestral genomes of bread wheat.</title>
        <authorList>
            <consortium name="International Wheat Genome Sequencing Consortium,"/>
            <person name="Marcussen T."/>
            <person name="Sandve S.R."/>
            <person name="Heier L."/>
            <person name="Spannagl M."/>
            <person name="Pfeifer M."/>
            <person name="Jakobsen K.S."/>
            <person name="Wulff B.B."/>
            <person name="Steuernagel B."/>
            <person name="Mayer K.F."/>
            <person name="Olsen O.A."/>
        </authorList>
    </citation>
    <scope>NUCLEOTIDE SEQUENCE [LARGE SCALE GENOMIC DNA]</scope>
    <source>
        <strain evidence="3">cv. AL8/78</strain>
    </source>
</reference>
<feature type="transmembrane region" description="Helical" evidence="1">
    <location>
        <begin position="52"/>
        <end position="71"/>
    </location>
</feature>
<dbReference type="STRING" id="200361.A0A453HVH7"/>
<reference evidence="2" key="3">
    <citation type="journal article" date="2017" name="Nature">
        <title>Genome sequence of the progenitor of the wheat D genome Aegilops tauschii.</title>
        <authorList>
            <person name="Luo M.C."/>
            <person name="Gu Y.Q."/>
            <person name="Puiu D."/>
            <person name="Wang H."/>
            <person name="Twardziok S.O."/>
            <person name="Deal K.R."/>
            <person name="Huo N."/>
            <person name="Zhu T."/>
            <person name="Wang L."/>
            <person name="Wang Y."/>
            <person name="McGuire P.E."/>
            <person name="Liu S."/>
            <person name="Long H."/>
            <person name="Ramasamy R.K."/>
            <person name="Rodriguez J.C."/>
            <person name="Van S.L."/>
            <person name="Yuan L."/>
            <person name="Wang Z."/>
            <person name="Xia Z."/>
            <person name="Xiao L."/>
            <person name="Anderson O.D."/>
            <person name="Ouyang S."/>
            <person name="Liang Y."/>
            <person name="Zimin A.V."/>
            <person name="Pertea G."/>
            <person name="Qi P."/>
            <person name="Bennetzen J.L."/>
            <person name="Dai X."/>
            <person name="Dawson M.W."/>
            <person name="Muller H.G."/>
            <person name="Kugler K."/>
            <person name="Rivarola-Duarte L."/>
            <person name="Spannagl M."/>
            <person name="Mayer K.F.X."/>
            <person name="Lu F.H."/>
            <person name="Bevan M.W."/>
            <person name="Leroy P."/>
            <person name="Li P."/>
            <person name="You F.M."/>
            <person name="Sun Q."/>
            <person name="Liu Z."/>
            <person name="Lyons E."/>
            <person name="Wicker T."/>
            <person name="Salzberg S.L."/>
            <person name="Devos K.M."/>
            <person name="Dvorak J."/>
        </authorList>
    </citation>
    <scope>NUCLEOTIDE SEQUENCE [LARGE SCALE GENOMIC DNA]</scope>
    <source>
        <strain evidence="2">cv. AL8/78</strain>
    </source>
</reference>
<dbReference type="Proteomes" id="UP000015105">
    <property type="component" value="Chromosome 4D"/>
</dbReference>
<sequence length="141" mass="15757">TTARLLGLAQRHTAPAEARLVGALHPERGRPRRREADHVPGGRRPCAAETYLVTRLAFILLLSLGVGSPWICRLLAVLIYVVLLMPDFIRVGYYYFFSSQVLRSVVYGNQPRNMLDLYIPTDRSKPNPVVVFVIGGAWIIG</sequence>
<dbReference type="Gramene" id="AET4Gv20321200.1">
    <property type="protein sequence ID" value="AET4Gv20321200.1"/>
    <property type="gene ID" value="AET4Gv20321200"/>
</dbReference>
<keyword evidence="1" id="KW-0472">Membrane</keyword>